<dbReference type="GO" id="GO:0020037">
    <property type="term" value="F:heme binding"/>
    <property type="evidence" value="ECO:0007669"/>
    <property type="project" value="InterPro"/>
</dbReference>
<dbReference type="InterPro" id="IPR036396">
    <property type="entry name" value="Cyt_P450_sf"/>
</dbReference>
<dbReference type="PANTHER" id="PTHR24286">
    <property type="entry name" value="CYTOCHROME P450 26"/>
    <property type="match status" value="1"/>
</dbReference>
<evidence type="ECO:0000256" key="3">
    <source>
        <dbReference type="ARBA" id="ARBA00022692"/>
    </source>
</evidence>
<accession>A0AAW0J2Y4</accession>
<keyword evidence="8" id="KW-0503">Monooxygenase</keyword>
<comment type="caution">
    <text evidence="10">The sequence shown here is derived from an EMBL/GenBank/DDBJ whole genome shotgun (WGS) entry which is preliminary data.</text>
</comment>
<comment type="subcellular location">
    <subcellularLocation>
        <location evidence="1">Membrane</location>
        <topology evidence="1">Single-pass membrane protein</topology>
    </subcellularLocation>
</comment>
<dbReference type="PROSITE" id="PS00086">
    <property type="entry name" value="CYTOCHROME_P450"/>
    <property type="match status" value="1"/>
</dbReference>
<dbReference type="Pfam" id="PF00067">
    <property type="entry name" value="p450"/>
    <property type="match status" value="2"/>
</dbReference>
<dbReference type="GO" id="GO:0016125">
    <property type="term" value="P:sterol metabolic process"/>
    <property type="evidence" value="ECO:0007669"/>
    <property type="project" value="TreeGrafter"/>
</dbReference>
<dbReference type="GO" id="GO:0016705">
    <property type="term" value="F:oxidoreductase activity, acting on paired donors, with incorporation or reduction of molecular oxygen"/>
    <property type="evidence" value="ECO:0007669"/>
    <property type="project" value="InterPro"/>
</dbReference>
<keyword evidence="5 9" id="KW-1133">Transmembrane helix</keyword>
<feature type="transmembrane region" description="Helical" evidence="9">
    <location>
        <begin position="12"/>
        <end position="35"/>
    </location>
</feature>
<evidence type="ECO:0000313" key="10">
    <source>
        <dbReference type="EMBL" id="KAK7820649.1"/>
    </source>
</evidence>
<keyword evidence="7 8" id="KW-0349">Heme</keyword>
<reference evidence="10 11" key="1">
    <citation type="journal article" date="2018" name="Sci. Data">
        <title>The draft genome sequence of cork oak.</title>
        <authorList>
            <person name="Ramos A.M."/>
            <person name="Usie A."/>
            <person name="Barbosa P."/>
            <person name="Barros P.M."/>
            <person name="Capote T."/>
            <person name="Chaves I."/>
            <person name="Simoes F."/>
            <person name="Abreu I."/>
            <person name="Carrasquinho I."/>
            <person name="Faro C."/>
            <person name="Guimaraes J.B."/>
            <person name="Mendonca D."/>
            <person name="Nobrega F."/>
            <person name="Rodrigues L."/>
            <person name="Saibo N.J.M."/>
            <person name="Varela M.C."/>
            <person name="Egas C."/>
            <person name="Matos J."/>
            <person name="Miguel C.M."/>
            <person name="Oliveira M.M."/>
            <person name="Ricardo C.P."/>
            <person name="Goncalves S."/>
        </authorList>
    </citation>
    <scope>NUCLEOTIDE SEQUENCE [LARGE SCALE GENOMIC DNA]</scope>
    <source>
        <strain evidence="11">cv. HL8</strain>
    </source>
</reference>
<dbReference type="GO" id="GO:0016020">
    <property type="term" value="C:membrane"/>
    <property type="evidence" value="ECO:0007669"/>
    <property type="project" value="UniProtKB-SubCell"/>
</dbReference>
<dbReference type="GO" id="GO:0004497">
    <property type="term" value="F:monooxygenase activity"/>
    <property type="evidence" value="ECO:0007669"/>
    <property type="project" value="UniProtKB-KW"/>
</dbReference>
<keyword evidence="8" id="KW-0560">Oxidoreductase</keyword>
<dbReference type="PRINTS" id="PR00385">
    <property type="entry name" value="P450"/>
</dbReference>
<evidence type="ECO:0000256" key="9">
    <source>
        <dbReference type="SAM" id="Phobius"/>
    </source>
</evidence>
<dbReference type="EMBL" id="PKMF04000729">
    <property type="protein sequence ID" value="KAK7820649.1"/>
    <property type="molecule type" value="Genomic_DNA"/>
</dbReference>
<evidence type="ECO:0000256" key="7">
    <source>
        <dbReference type="PIRSR" id="PIRSR602401-1"/>
    </source>
</evidence>
<evidence type="ECO:0000313" key="11">
    <source>
        <dbReference type="Proteomes" id="UP000237347"/>
    </source>
</evidence>
<evidence type="ECO:0000256" key="2">
    <source>
        <dbReference type="ARBA" id="ARBA00010617"/>
    </source>
</evidence>
<dbReference type="PRINTS" id="PR00463">
    <property type="entry name" value="EP450I"/>
</dbReference>
<keyword evidence="9" id="KW-0472">Membrane</keyword>
<dbReference type="InterPro" id="IPR002401">
    <property type="entry name" value="Cyt_P450_E_grp-I"/>
</dbReference>
<keyword evidence="3 9" id="KW-0812">Transmembrane</keyword>
<evidence type="ECO:0000256" key="5">
    <source>
        <dbReference type="ARBA" id="ARBA00022989"/>
    </source>
</evidence>
<organism evidence="10 11">
    <name type="scientific">Quercus suber</name>
    <name type="common">Cork oak</name>
    <dbReference type="NCBI Taxonomy" id="58331"/>
    <lineage>
        <taxon>Eukaryota</taxon>
        <taxon>Viridiplantae</taxon>
        <taxon>Streptophyta</taxon>
        <taxon>Embryophyta</taxon>
        <taxon>Tracheophyta</taxon>
        <taxon>Spermatophyta</taxon>
        <taxon>Magnoliopsida</taxon>
        <taxon>eudicotyledons</taxon>
        <taxon>Gunneridae</taxon>
        <taxon>Pentapetalae</taxon>
        <taxon>rosids</taxon>
        <taxon>fabids</taxon>
        <taxon>Fagales</taxon>
        <taxon>Fagaceae</taxon>
        <taxon>Quercus</taxon>
    </lineage>
</organism>
<evidence type="ECO:0000256" key="4">
    <source>
        <dbReference type="ARBA" id="ARBA00022723"/>
    </source>
</evidence>
<feature type="binding site" description="axial binding residue" evidence="7">
    <location>
        <position position="475"/>
    </location>
    <ligand>
        <name>heme</name>
        <dbReference type="ChEBI" id="CHEBI:30413"/>
    </ligand>
    <ligandPart>
        <name>Fe</name>
        <dbReference type="ChEBI" id="CHEBI:18248"/>
    </ligandPart>
</feature>
<name>A0AAW0J2Y4_QUESU</name>
<keyword evidence="11" id="KW-1185">Reference proteome</keyword>
<proteinExistence type="inferred from homology"/>
<dbReference type="GO" id="GO:0005506">
    <property type="term" value="F:iron ion binding"/>
    <property type="evidence" value="ECO:0007669"/>
    <property type="project" value="InterPro"/>
</dbReference>
<dbReference type="AlphaFoldDB" id="A0AAW0J2Y4"/>
<gene>
    <name evidence="10" type="primary">CYP707A2</name>
    <name evidence="10" type="ORF">CFP56_038631</name>
</gene>
<sequence length="529" mass="59701">MQVFSLSPLFAIFHSQFVILIPLLFCSLLLLLPFVQWRHPRHKRLPPGSMGWPYIGETLKLYTENPNSFFSNRQKRYGDIFKTHILGCPCVMVSSPEAARVVLVSRAHLFKPTYPPSKEKIIGPEALFFHQGAYHSRLKKLVQASFMPSAIRGSVSKIEHIALKLIPTWNNCTIYTLQEMKRYAFDVAMISALGDQHDLEMEGIKNLYHCLEKGYNSMPLDLPGTPFRKAMKARKLLNEDLRRIIEKRRESGKHGGGLLGILLGAEDEKHNQLSDSQIADNIIGVIFAAHDTTASVLTWILKYLHDNGNLLEAVTLLNEDLRRIIEKRRESGKHGGGLLGILLGAEDEKHNQLSDSQIADNIIGVIFAAHDTTASVLTWILKYLHDNGNLLEAVTVIQETLRTASILSFTFREAVEDVEFEGYFIPKGWKVLPLFRTIHHSADFFPQPEKFDPSRFEVPPRPNTYMPFGNGVHACPGSELAKLETLILLHHLTTSCRWQVVGDGNGIQYGPFPVPRQGLPIKVVPRNKK</sequence>
<dbReference type="SUPFAM" id="SSF48264">
    <property type="entry name" value="Cytochrome P450"/>
    <property type="match status" value="2"/>
</dbReference>
<keyword evidence="4 7" id="KW-0479">Metal-binding</keyword>
<evidence type="ECO:0000256" key="1">
    <source>
        <dbReference type="ARBA" id="ARBA00004167"/>
    </source>
</evidence>
<dbReference type="InterPro" id="IPR001128">
    <property type="entry name" value="Cyt_P450"/>
</dbReference>
<evidence type="ECO:0000256" key="8">
    <source>
        <dbReference type="RuleBase" id="RU000461"/>
    </source>
</evidence>
<dbReference type="InterPro" id="IPR017972">
    <property type="entry name" value="Cyt_P450_CS"/>
</dbReference>
<evidence type="ECO:0000256" key="6">
    <source>
        <dbReference type="ARBA" id="ARBA00023004"/>
    </source>
</evidence>
<comment type="similarity">
    <text evidence="2 8">Belongs to the cytochrome P450 family.</text>
</comment>
<keyword evidence="6 7" id="KW-0408">Iron</keyword>
<protein>
    <submittedName>
        <fullName evidence="10">Abscisic acid 8'-hydroxylase 2</fullName>
    </submittedName>
</protein>
<dbReference type="PANTHER" id="PTHR24286:SF220">
    <property type="entry name" value="ABSCISIC ACID 8'-HYDROXYLASE 2"/>
    <property type="match status" value="1"/>
</dbReference>
<comment type="cofactor">
    <cofactor evidence="7">
        <name>heme</name>
        <dbReference type="ChEBI" id="CHEBI:30413"/>
    </cofactor>
</comment>
<dbReference type="Gene3D" id="1.10.630.10">
    <property type="entry name" value="Cytochrome P450"/>
    <property type="match status" value="2"/>
</dbReference>
<dbReference type="Proteomes" id="UP000237347">
    <property type="component" value="Unassembled WGS sequence"/>
</dbReference>